<feature type="transmembrane region" description="Helical" evidence="1">
    <location>
        <begin position="152"/>
        <end position="177"/>
    </location>
</feature>
<dbReference type="EMBL" id="JAHRWL010000001">
    <property type="protein sequence ID" value="MBV2359257.1"/>
    <property type="molecule type" value="Genomic_DNA"/>
</dbReference>
<dbReference type="Proteomes" id="UP001166293">
    <property type="component" value="Unassembled WGS sequence"/>
</dbReference>
<keyword evidence="1" id="KW-1133">Transmembrane helix</keyword>
<evidence type="ECO:0000313" key="3">
    <source>
        <dbReference type="Proteomes" id="UP001166293"/>
    </source>
</evidence>
<reference evidence="2" key="1">
    <citation type="submission" date="2021-06" db="EMBL/GenBank/DDBJ databases">
        <title>Thalassococcus sp. CAU 1522 isolated from sea sand, Republic of Korea.</title>
        <authorList>
            <person name="Kim W."/>
        </authorList>
    </citation>
    <scope>NUCLEOTIDE SEQUENCE</scope>
    <source>
        <strain evidence="2">CAU 1522</strain>
    </source>
</reference>
<evidence type="ECO:0000256" key="1">
    <source>
        <dbReference type="SAM" id="Phobius"/>
    </source>
</evidence>
<proteinExistence type="predicted"/>
<keyword evidence="3" id="KW-1185">Reference proteome</keyword>
<dbReference type="Pfam" id="PF11196">
    <property type="entry name" value="DUF2834"/>
    <property type="match status" value="1"/>
</dbReference>
<evidence type="ECO:0000313" key="2">
    <source>
        <dbReference type="EMBL" id="MBV2359257.1"/>
    </source>
</evidence>
<dbReference type="InterPro" id="IPR021362">
    <property type="entry name" value="DUF2834"/>
</dbReference>
<comment type="caution">
    <text evidence="2">The sequence shown here is derived from an EMBL/GenBank/DDBJ whole genome shotgun (WGS) entry which is preliminary data.</text>
</comment>
<accession>A0ABS6N5G9</accession>
<feature type="transmembrane region" description="Helical" evidence="1">
    <location>
        <begin position="84"/>
        <end position="107"/>
    </location>
</feature>
<name>A0ABS6N5G9_9RHOB</name>
<feature type="transmembrane region" description="Helical" evidence="1">
    <location>
        <begin position="127"/>
        <end position="145"/>
    </location>
</feature>
<gene>
    <name evidence="2" type="ORF">KUH32_05705</name>
</gene>
<sequence length="182" mass="20458">MAARRRPGCANRWRGGKRCWDETTGGTWAAVAGGLRRRWRTGTPRTAARHHAGKRGQRRRVDIDHHHATARVIHAGGRAVSLRWLWLALALWGAVHPMYYFMSYMAANGWSLGALIDAWYVNDSTHGLVWDLTIAAITLTLWVLAEVAVRRNWIALLAIPATFCIGVSCGLPLYLYFRSKPV</sequence>
<protein>
    <submittedName>
        <fullName evidence="2">DUF2834 domain-containing protein</fullName>
    </submittedName>
</protein>
<keyword evidence="1" id="KW-0472">Membrane</keyword>
<keyword evidence="1" id="KW-0812">Transmembrane</keyword>
<organism evidence="2 3">
    <name type="scientific">Thalassococcus arenae</name>
    <dbReference type="NCBI Taxonomy" id="2851652"/>
    <lineage>
        <taxon>Bacteria</taxon>
        <taxon>Pseudomonadati</taxon>
        <taxon>Pseudomonadota</taxon>
        <taxon>Alphaproteobacteria</taxon>
        <taxon>Rhodobacterales</taxon>
        <taxon>Roseobacteraceae</taxon>
        <taxon>Thalassococcus</taxon>
    </lineage>
</organism>